<name>A0A5P8KEX6_9ACTN</name>
<evidence type="ECO:0000259" key="1">
    <source>
        <dbReference type="Pfam" id="PF25232"/>
    </source>
</evidence>
<evidence type="ECO:0000313" key="2">
    <source>
        <dbReference type="EMBL" id="QFR01080.1"/>
    </source>
</evidence>
<feature type="domain" description="DUF7848" evidence="1">
    <location>
        <begin position="2"/>
        <end position="67"/>
    </location>
</feature>
<accession>A0A5P8KEX6</accession>
<gene>
    <name evidence="2" type="ORF">F9278_38345</name>
</gene>
<dbReference type="RefSeq" id="WP_152172398.1">
    <property type="nucleotide sequence ID" value="NZ_CP045096.1"/>
</dbReference>
<sequence>MRSVIKYVPYKVRPDDTAEIEHEARCVFGDEVECGAESGPRSDPAEVDVWMREHTRETRHGRYRQSMAGYVLWEAIEPVPSPVAP</sequence>
<evidence type="ECO:0000313" key="3">
    <source>
        <dbReference type="Proteomes" id="UP000327294"/>
    </source>
</evidence>
<protein>
    <recommendedName>
        <fullName evidence="1">DUF7848 domain-containing protein</fullName>
    </recommendedName>
</protein>
<dbReference type="EMBL" id="CP045096">
    <property type="protein sequence ID" value="QFR01080.1"/>
    <property type="molecule type" value="Genomic_DNA"/>
</dbReference>
<organism evidence="2 3">
    <name type="scientific">Streptomyces phaeolivaceus</name>
    <dbReference type="NCBI Taxonomy" id="2653200"/>
    <lineage>
        <taxon>Bacteria</taxon>
        <taxon>Bacillati</taxon>
        <taxon>Actinomycetota</taxon>
        <taxon>Actinomycetes</taxon>
        <taxon>Kitasatosporales</taxon>
        <taxon>Streptomycetaceae</taxon>
        <taxon>Streptomyces</taxon>
    </lineage>
</organism>
<dbReference type="Proteomes" id="UP000327294">
    <property type="component" value="Chromosome"/>
</dbReference>
<dbReference type="InterPro" id="IPR057170">
    <property type="entry name" value="DUF7848"/>
</dbReference>
<proteinExistence type="predicted"/>
<keyword evidence="3" id="KW-1185">Reference proteome</keyword>
<dbReference type="AlphaFoldDB" id="A0A5P8KEX6"/>
<dbReference type="KEGG" id="sphv:F9278_38345"/>
<reference evidence="2 3" key="1">
    <citation type="submission" date="2019-10" db="EMBL/GenBank/DDBJ databases">
        <title>Streptomyces sp. strain GY16 isolated from leaves of Broussonetia papyrifera.</title>
        <authorList>
            <person name="Mo P."/>
        </authorList>
    </citation>
    <scope>NUCLEOTIDE SEQUENCE [LARGE SCALE GENOMIC DNA]</scope>
    <source>
        <strain evidence="2 3">GY16</strain>
    </source>
</reference>
<dbReference type="Pfam" id="PF25232">
    <property type="entry name" value="DUF7848"/>
    <property type="match status" value="1"/>
</dbReference>